<dbReference type="GO" id="GO:0009073">
    <property type="term" value="P:aromatic amino acid family biosynthetic process"/>
    <property type="evidence" value="ECO:0007669"/>
    <property type="project" value="UniProtKB-KW"/>
</dbReference>
<dbReference type="InterPro" id="IPR008289">
    <property type="entry name" value="Pentafunct_AroM"/>
</dbReference>
<dbReference type="GO" id="GO:0003866">
    <property type="term" value="F:3-phosphoshikimate 1-carboxyvinyltransferase activity"/>
    <property type="evidence" value="ECO:0007669"/>
    <property type="project" value="UniProtKB-EC"/>
</dbReference>
<dbReference type="InterPro" id="IPR000623">
    <property type="entry name" value="Shikimate_kinase/TSH1"/>
</dbReference>
<dbReference type="Pfam" id="PF24621">
    <property type="entry name" value="DHQS_C"/>
    <property type="match status" value="1"/>
</dbReference>
<dbReference type="Pfam" id="PF08501">
    <property type="entry name" value="Shikimate_dh_N"/>
    <property type="match status" value="1"/>
</dbReference>
<dbReference type="GO" id="GO:0005737">
    <property type="term" value="C:cytoplasm"/>
    <property type="evidence" value="ECO:0007669"/>
    <property type="project" value="UniProtKB-SubCell"/>
</dbReference>
<keyword evidence="13" id="KW-0521">NADP</keyword>
<dbReference type="Pfam" id="PF00275">
    <property type="entry name" value="EPSP_synthase"/>
    <property type="match status" value="1"/>
</dbReference>
<dbReference type="Pfam" id="PF01488">
    <property type="entry name" value="Shikimate_DH"/>
    <property type="match status" value="1"/>
</dbReference>
<dbReference type="InterPro" id="IPR023193">
    <property type="entry name" value="EPSP_synthase_CS"/>
</dbReference>
<dbReference type="InterPro" id="IPR027417">
    <property type="entry name" value="P-loop_NTPase"/>
</dbReference>
<gene>
    <name evidence="26" type="ORF">SARC_00815</name>
</gene>
<comment type="cofactor">
    <cofactor evidence="19">
        <name>Zn(2+)</name>
        <dbReference type="ChEBI" id="CHEBI:29105"/>
    </cofactor>
    <text evidence="19">Binds 2 Zn(2+) ions per subunit.</text>
</comment>
<dbReference type="RefSeq" id="XP_014160973.1">
    <property type="nucleotide sequence ID" value="XM_014305498.1"/>
</dbReference>
<evidence type="ECO:0000256" key="5">
    <source>
        <dbReference type="ARBA" id="ARBA00022490"/>
    </source>
</evidence>
<dbReference type="PROSITE" id="PS00885">
    <property type="entry name" value="EPSP_SYNTHASE_2"/>
    <property type="match status" value="1"/>
</dbReference>
<dbReference type="GO" id="GO:0008652">
    <property type="term" value="P:amino acid biosynthetic process"/>
    <property type="evidence" value="ECO:0007669"/>
    <property type="project" value="UniProtKB-KW"/>
</dbReference>
<dbReference type="CDD" id="cd00502">
    <property type="entry name" value="DHQase_I"/>
    <property type="match status" value="1"/>
</dbReference>
<dbReference type="InterPro" id="IPR013792">
    <property type="entry name" value="RNA3'P_cycl/enolpyr_Trfase_a/b"/>
</dbReference>
<comment type="subunit">
    <text evidence="19">Homodimer.</text>
</comment>
<evidence type="ECO:0000313" key="26">
    <source>
        <dbReference type="EMBL" id="KNC87071.1"/>
    </source>
</evidence>
<name>A0A0L0GDX7_9EUKA</name>
<evidence type="ECO:0000256" key="16">
    <source>
        <dbReference type="ARBA" id="ARBA00023239"/>
    </source>
</evidence>
<evidence type="ECO:0000256" key="2">
    <source>
        <dbReference type="ARBA" id="ARBA00006477"/>
    </source>
</evidence>
<evidence type="ECO:0000256" key="8">
    <source>
        <dbReference type="ARBA" id="ARBA00022723"/>
    </source>
</evidence>
<dbReference type="HAMAP" id="MF_00110">
    <property type="entry name" value="DHQ_synthase"/>
    <property type="match status" value="1"/>
</dbReference>
<dbReference type="CDD" id="cd00464">
    <property type="entry name" value="SK"/>
    <property type="match status" value="1"/>
</dbReference>
<dbReference type="Pfam" id="PF01202">
    <property type="entry name" value="SKI"/>
    <property type="match status" value="1"/>
</dbReference>
<reference evidence="26 27" key="1">
    <citation type="submission" date="2011-02" db="EMBL/GenBank/DDBJ databases">
        <title>The Genome Sequence of Sphaeroforma arctica JP610.</title>
        <authorList>
            <consortium name="The Broad Institute Genome Sequencing Platform"/>
            <person name="Russ C."/>
            <person name="Cuomo C."/>
            <person name="Young S.K."/>
            <person name="Zeng Q."/>
            <person name="Gargeya S."/>
            <person name="Alvarado L."/>
            <person name="Berlin A."/>
            <person name="Chapman S.B."/>
            <person name="Chen Z."/>
            <person name="Freedman E."/>
            <person name="Gellesch M."/>
            <person name="Goldberg J."/>
            <person name="Griggs A."/>
            <person name="Gujja S."/>
            <person name="Heilman E."/>
            <person name="Heiman D."/>
            <person name="Howarth C."/>
            <person name="Mehta T."/>
            <person name="Neiman D."/>
            <person name="Pearson M."/>
            <person name="Roberts A."/>
            <person name="Saif S."/>
            <person name="Shea T."/>
            <person name="Shenoy N."/>
            <person name="Sisk P."/>
            <person name="Stolte C."/>
            <person name="Sykes S."/>
            <person name="White J."/>
            <person name="Yandava C."/>
            <person name="Burger G."/>
            <person name="Gray M.W."/>
            <person name="Holland P.W.H."/>
            <person name="King N."/>
            <person name="Lang F.B.F."/>
            <person name="Roger A.J."/>
            <person name="Ruiz-Trillo I."/>
            <person name="Haas B."/>
            <person name="Nusbaum C."/>
            <person name="Birren B."/>
        </authorList>
    </citation>
    <scope>NUCLEOTIDE SEQUENCE [LARGE SCALE GENOMIC DNA]</scope>
    <source>
        <strain evidence="26 27">JP610</strain>
    </source>
</reference>
<dbReference type="PANTHER" id="PTHR21090:SF5">
    <property type="entry name" value="PENTAFUNCTIONAL AROM POLYPEPTIDE"/>
    <property type="match status" value="1"/>
</dbReference>
<comment type="pathway">
    <text evidence="19">Metabolic intermediate biosynthesis; chorismate biosynthesis; chorismate from D-erythrose 4-phosphate and phosphoenolpyruvate: step 3/7.</text>
</comment>
<dbReference type="Gene3D" id="3.65.10.10">
    <property type="entry name" value="Enolpyruvate transferase domain"/>
    <property type="match status" value="2"/>
</dbReference>
<feature type="domain" description="Enolpyruvate transferase" evidence="20">
    <location>
        <begin position="374"/>
        <end position="796"/>
    </location>
</feature>
<accession>A0A0L0GDX7</accession>
<dbReference type="UniPathway" id="UPA00053">
    <property type="reaction ID" value="UER00085"/>
</dbReference>
<evidence type="ECO:0000256" key="17">
    <source>
        <dbReference type="ARBA" id="ARBA00023268"/>
    </source>
</evidence>
<keyword evidence="14 19" id="KW-0560">Oxidoreductase</keyword>
<dbReference type="Pfam" id="PF18317">
    <property type="entry name" value="SDH_C"/>
    <property type="match status" value="1"/>
</dbReference>
<dbReference type="PROSITE" id="PS00104">
    <property type="entry name" value="EPSP_SYNTHASE_1"/>
    <property type="match status" value="1"/>
</dbReference>
<keyword evidence="5 19" id="KW-0963">Cytoplasm</keyword>
<feature type="domain" description="3-dehydroquinate synthase C-terminal" evidence="25">
    <location>
        <begin position="187"/>
        <end position="330"/>
    </location>
</feature>
<feature type="domain" description="3-dehydroquinate synthase N-terminal" evidence="22">
    <location>
        <begin position="73"/>
        <end position="184"/>
    </location>
</feature>
<dbReference type="PRINTS" id="PR01100">
    <property type="entry name" value="SHIKIMTKNASE"/>
</dbReference>
<dbReference type="Gene3D" id="3.40.50.300">
    <property type="entry name" value="P-loop containing nucleotide triphosphate hydrolases"/>
    <property type="match status" value="1"/>
</dbReference>
<dbReference type="CDD" id="cd01556">
    <property type="entry name" value="EPSP_synthase"/>
    <property type="match status" value="1"/>
</dbReference>
<dbReference type="GO" id="GO:0004765">
    <property type="term" value="F:shikimate kinase activity"/>
    <property type="evidence" value="ECO:0007669"/>
    <property type="project" value="UniProtKB-EC"/>
</dbReference>
<dbReference type="SUPFAM" id="SSF56796">
    <property type="entry name" value="Dehydroquinate synthase-like"/>
    <property type="match status" value="1"/>
</dbReference>
<dbReference type="InterPro" id="IPR001381">
    <property type="entry name" value="DHquinase_I"/>
</dbReference>
<dbReference type="FunFam" id="3.65.10.10:FF:000012">
    <property type="entry name" value="Pentafunctional AROM polypeptide"/>
    <property type="match status" value="1"/>
</dbReference>
<dbReference type="eggNOG" id="KOG0692">
    <property type="taxonomic scope" value="Eukaryota"/>
</dbReference>
<proteinExistence type="inferred from homology"/>
<dbReference type="HAMAP" id="MF_00210">
    <property type="entry name" value="EPSP_synth"/>
    <property type="match status" value="1"/>
</dbReference>
<evidence type="ECO:0000259" key="25">
    <source>
        <dbReference type="Pfam" id="PF24621"/>
    </source>
</evidence>
<dbReference type="SUPFAM" id="SSF51735">
    <property type="entry name" value="NAD(P)-binding Rossmann-fold domains"/>
    <property type="match status" value="1"/>
</dbReference>
<protein>
    <recommendedName>
        <fullName evidence="19">Pentafunctional AROM polypeptide</fullName>
    </recommendedName>
    <domain>
        <recommendedName>
            <fullName evidence="19">3-dehydroquinate synthase</fullName>
            <shortName evidence="19">DHQS</shortName>
            <ecNumber evidence="19">4.2.3.4</ecNumber>
        </recommendedName>
    </domain>
    <domain>
        <recommendedName>
            <fullName evidence="19">3-phosphoshikimate 1-carboxyvinyltransferase</fullName>
            <ecNumber evidence="19">2.5.1.19</ecNumber>
        </recommendedName>
    </domain>
    <domain>
        <recommendedName>
            <fullName evidence="19">Shikimate kinase</fullName>
            <shortName evidence="19">SK</shortName>
            <ecNumber evidence="19">2.7.1.71</ecNumber>
        </recommendedName>
    </domain>
    <domain>
        <recommendedName>
            <fullName evidence="19">3-dehydroquinate dehydratase</fullName>
            <shortName evidence="19">3-dehydroquinase</shortName>
            <ecNumber evidence="19">4.2.1.10</ecNumber>
        </recommendedName>
    </domain>
    <domain>
        <recommendedName>
            <fullName evidence="19">Shikimate dehydrogenase</fullName>
            <ecNumber evidence="19">1.1.1.25</ecNumber>
        </recommendedName>
    </domain>
</protein>
<keyword evidence="7 19" id="KW-0808">Transferase</keyword>
<dbReference type="STRING" id="667725.A0A0L0GDX7"/>
<dbReference type="Proteomes" id="UP000054560">
    <property type="component" value="Unassembled WGS sequence"/>
</dbReference>
<comment type="function">
    <text evidence="19">The AROM polypeptide catalyzes 5 consecutive enzymatic reactions in prechorismate polyaromatic amino acid biosynthesis.</text>
</comment>
<comment type="catalytic activity">
    <reaction evidence="19">
        <text>7-phospho-2-dehydro-3-deoxy-D-arabino-heptonate = 3-dehydroquinate + phosphate</text>
        <dbReference type="Rhea" id="RHEA:21968"/>
        <dbReference type="ChEBI" id="CHEBI:32364"/>
        <dbReference type="ChEBI" id="CHEBI:43474"/>
        <dbReference type="ChEBI" id="CHEBI:58394"/>
        <dbReference type="EC" id="4.2.3.4"/>
    </reaction>
</comment>
<comment type="catalytic activity">
    <reaction evidence="18">
        <text>3-phosphoshikimate + phosphoenolpyruvate = 5-O-(1-carboxyvinyl)-3-phosphoshikimate + phosphate</text>
        <dbReference type="Rhea" id="RHEA:21256"/>
        <dbReference type="ChEBI" id="CHEBI:43474"/>
        <dbReference type="ChEBI" id="CHEBI:57701"/>
        <dbReference type="ChEBI" id="CHEBI:58702"/>
        <dbReference type="ChEBI" id="CHEBI:145989"/>
        <dbReference type="EC" id="2.5.1.19"/>
    </reaction>
    <physiologicalReaction direction="left-to-right" evidence="18">
        <dbReference type="Rhea" id="RHEA:21257"/>
    </physiologicalReaction>
</comment>
<dbReference type="GeneID" id="25901319"/>
<comment type="pathway">
    <text evidence="19">Metabolic intermediate biosynthesis; chorismate biosynthesis; chorismate from D-erythrose 4-phosphate and phosphoenolpyruvate: step 4/7.</text>
</comment>
<comment type="subcellular location">
    <subcellularLocation>
        <location evidence="19">Cytoplasm</location>
    </subcellularLocation>
</comment>
<evidence type="ECO:0000256" key="19">
    <source>
        <dbReference type="PIRNR" id="PIRNR000514"/>
    </source>
</evidence>
<dbReference type="InterPro" id="IPR036968">
    <property type="entry name" value="Enolpyruvate_Tfrase_sf"/>
</dbReference>
<evidence type="ECO:0000313" key="27">
    <source>
        <dbReference type="Proteomes" id="UP000054560"/>
    </source>
</evidence>
<comment type="similarity">
    <text evidence="2">In the 2nd section; belongs to the type-I 3-dehydroquinase family.</text>
</comment>
<evidence type="ECO:0000256" key="18">
    <source>
        <dbReference type="ARBA" id="ARBA00044633"/>
    </source>
</evidence>
<evidence type="ECO:0000259" key="20">
    <source>
        <dbReference type="Pfam" id="PF00275"/>
    </source>
</evidence>
<evidence type="ECO:0000256" key="12">
    <source>
        <dbReference type="ARBA" id="ARBA00022840"/>
    </source>
</evidence>
<dbReference type="EC" id="4.2.3.4" evidence="19"/>
<dbReference type="InterPro" id="IPR006151">
    <property type="entry name" value="Shikm_DH/Glu-tRNA_Rdtase"/>
</dbReference>
<sequence length="1503" mass="161914">MANENMYGAKSISILGRKDIYVGQDLLPFIAKDVVQNVKAGKYVIVTDKNIEPLYLEKVVSEFAANGVELLSYIIPSGEASKCRSVKAEIEDWLLEQQCSRDLCLLALGGGVIGDLIGYVAATFMRGVKFVQIPTSLLAMVDSSIGGKTGIDTPHGKNLVGAFHQPARVYLNVSFLLTLPMRQICNGMGEVIKTAAIWSSDEFEYLEKRSDDILNLDLDALEHIVTQSASVKAEVVTADEKEGGLRGLLNFGHTIGHAIEALCQPEMLHGEAVAIGMMREVEVARALGILSQANVSRLARMLKLYRLPTVMPRHLTIPDLMKKMSVDKKNTNGVKRLVLIKTLGEVDGREPKCVDDLTLTRVLSEYVRVVPSDKANQINATVRVPGSKSISNRALLMTSLSEGQCDVSGLLHSDDTQVMVDALKSFGVGVSQLENGEVMRITGSGGKFTTADVEIYLGNAGTASRFLTTAVTLCPEGAITTLTGNARMKERPIGPLVDALRANGTPIEYLESEGCLPLKIPGGGLNGGLIELSAAVSSQYVSSILISAPYAKEQVCLSLVGDEVISQPYIDMTNQLLKQFGVDVEREDGTDIYNIHTTTPQNPAKFLVEGDASSATYPLAIAAITGGTVTVDNVGSDSLQGDANFCSVLESMGCTVKQTGSTTTVTGPVHGTHLKAVDVDMMTMTDAFMTAAVLCSVSSGTSRLTGIANQRVKECDRLAAMVTELGKLGVQARELEDGIEIDGNPDISTWTPASIHCYDDHRIAMSFGVLGCKVPGISISEKYCVEKTYPAFWDDLQTILGQTLEVPETCTHKSTAAHLSNASIILIGYRGAGKTTIGREAARATGRKFVDIDEHLETVLGTTLKEFIEEHGWAKFRTAEQTALTSILGDHAYSTDWVIACGGGIVETEKACKTLAAHPLVIHIDRDIDDICDYLLQDKTRPSFAQHPKEVYLERKSRYEQCRSYVFPILKGESNWPAVVQDFLRLMRTISSPSPLGKTTGHPSFFLSLTFGDVREAIAIGLDVLGSGVNALELRVDLLNSHAPEFVTEQVALLRRHSPLPIVYTVRSVTQGGAFSGSEEKLFSLLHLGVKLGCEYVDFETIWSGAVRENLLKNRQASALVASFHVAGDVTPWDTIQEEFIKAYHGGRVDVVKVVVRATELDDVYTLRSMLSKLPFSAEDTNIIALAMGKNGTLSRALNTFLTPVTHKALPLIAAPGQLCVDEIHTLRTLIGMLPARKFYLLGSPISKSPSPLIHNTAFAKLGLLSKYALHESDDIKVAVKVFEEAAFGGCSVTIPHKQDIMPYLSELSESAKAIGAVNTVIKTEDGKLLGDNTDWLGIKKSLSACAAAHSIAFPPKTALVLGAGGTARAACYTLRQMGVADVYIYNRSASKAVTLADQFGVTAVTELAAIPASIQCVVSTIPASAEITLPSEVLQSVSIVLDAAYLPRRTALLRQAADAGIATVEGVEMLLEQAFCQFELWNGIPCDTKAVRSALYVALDES</sequence>
<dbReference type="InterPro" id="IPR013785">
    <property type="entry name" value="Aldolase_TIM"/>
</dbReference>
<evidence type="ECO:0000256" key="11">
    <source>
        <dbReference type="ARBA" id="ARBA00022833"/>
    </source>
</evidence>
<comment type="similarity">
    <text evidence="19">In the C-terminal section; belongs to the shikimate dehydrogenase family.</text>
</comment>
<dbReference type="Pfam" id="PF01487">
    <property type="entry name" value="DHquinase_I"/>
    <property type="match status" value="1"/>
</dbReference>
<evidence type="ECO:0000259" key="21">
    <source>
        <dbReference type="Pfam" id="PF01488"/>
    </source>
</evidence>
<dbReference type="InterPro" id="IPR022893">
    <property type="entry name" value="Shikimate_DH_fam"/>
</dbReference>
<keyword evidence="15 19" id="KW-0057">Aromatic amino acid biosynthesis</keyword>
<comment type="pathway">
    <text evidence="19">Metabolic intermediate biosynthesis; chorismate biosynthesis; chorismate from D-erythrose 4-phosphate and phosphoenolpyruvate: step 2/7.</text>
</comment>
<feature type="domain" description="SDH C-terminal" evidence="24">
    <location>
        <begin position="1467"/>
        <end position="1496"/>
    </location>
</feature>
<dbReference type="SUPFAM" id="SSF52540">
    <property type="entry name" value="P-loop containing nucleoside triphosphate hydrolases"/>
    <property type="match status" value="1"/>
</dbReference>
<dbReference type="EC" id="4.2.1.10" evidence="19"/>
<dbReference type="FunFam" id="3.40.50.1970:FF:000007">
    <property type="entry name" value="Pentafunctional AROM polypeptide"/>
    <property type="match status" value="1"/>
</dbReference>
<dbReference type="GO" id="GO:0005524">
    <property type="term" value="F:ATP binding"/>
    <property type="evidence" value="ECO:0007669"/>
    <property type="project" value="UniProtKB-KW"/>
</dbReference>
<keyword evidence="12" id="KW-0067">ATP-binding</keyword>
<comment type="similarity">
    <text evidence="19">In the 2nd section; belongs to the EPSP synthase family.</text>
</comment>
<evidence type="ECO:0000256" key="14">
    <source>
        <dbReference type="ARBA" id="ARBA00023002"/>
    </source>
</evidence>
<dbReference type="GO" id="GO:0003856">
    <property type="term" value="F:3-dehydroquinate synthase activity"/>
    <property type="evidence" value="ECO:0007669"/>
    <property type="project" value="UniProtKB-EC"/>
</dbReference>
<evidence type="ECO:0000256" key="10">
    <source>
        <dbReference type="ARBA" id="ARBA00022777"/>
    </source>
</evidence>
<keyword evidence="8 19" id="KW-0479">Metal-binding</keyword>
<dbReference type="SUPFAM" id="SSF51569">
    <property type="entry name" value="Aldolase"/>
    <property type="match status" value="1"/>
</dbReference>
<keyword evidence="16 19" id="KW-0456">Lyase</keyword>
<dbReference type="PIRSF" id="PIRSF000514">
    <property type="entry name" value="Pentafunct_AroM"/>
    <property type="match status" value="1"/>
</dbReference>
<dbReference type="GO" id="GO:0046872">
    <property type="term" value="F:metal ion binding"/>
    <property type="evidence" value="ECO:0007669"/>
    <property type="project" value="UniProtKB-KW"/>
</dbReference>
<dbReference type="InterPro" id="IPR041121">
    <property type="entry name" value="SDH_C"/>
</dbReference>
<dbReference type="InterPro" id="IPR036291">
    <property type="entry name" value="NAD(P)-bd_dom_sf"/>
</dbReference>
<dbReference type="InterPro" id="IPR031322">
    <property type="entry name" value="Shikimate/glucono_kinase"/>
</dbReference>
<organism evidence="26 27">
    <name type="scientific">Sphaeroforma arctica JP610</name>
    <dbReference type="NCBI Taxonomy" id="667725"/>
    <lineage>
        <taxon>Eukaryota</taxon>
        <taxon>Ichthyosporea</taxon>
        <taxon>Ichthyophonida</taxon>
        <taxon>Sphaeroforma</taxon>
    </lineage>
</organism>
<dbReference type="InterPro" id="IPR013708">
    <property type="entry name" value="Shikimate_DH-bd_N"/>
</dbReference>
<dbReference type="EMBL" id="KQ241624">
    <property type="protein sequence ID" value="KNC87071.1"/>
    <property type="molecule type" value="Genomic_DNA"/>
</dbReference>
<evidence type="ECO:0000256" key="7">
    <source>
        <dbReference type="ARBA" id="ARBA00022679"/>
    </source>
</evidence>
<dbReference type="Gene3D" id="3.40.50.10860">
    <property type="entry name" value="Leucine Dehydrogenase, chain A, domain 1"/>
    <property type="match status" value="1"/>
</dbReference>
<dbReference type="GO" id="GO:0004764">
    <property type="term" value="F:shikimate 3-dehydrogenase (NADP+) activity"/>
    <property type="evidence" value="ECO:0007669"/>
    <property type="project" value="UniProtKB-EC"/>
</dbReference>
<dbReference type="InterPro" id="IPR016037">
    <property type="entry name" value="DHQ_synth_AroB"/>
</dbReference>
<dbReference type="GO" id="GO:0009423">
    <property type="term" value="P:chorismate biosynthetic process"/>
    <property type="evidence" value="ECO:0007669"/>
    <property type="project" value="UniProtKB-UniPathway"/>
</dbReference>
<dbReference type="Gene3D" id="1.20.1090.10">
    <property type="entry name" value="Dehydroquinate synthase-like - alpha domain"/>
    <property type="match status" value="1"/>
</dbReference>
<dbReference type="Pfam" id="PF01761">
    <property type="entry name" value="DHQ_synthase"/>
    <property type="match status" value="1"/>
</dbReference>
<dbReference type="NCBIfam" id="TIGR01357">
    <property type="entry name" value="aroB"/>
    <property type="match status" value="1"/>
</dbReference>
<dbReference type="HAMAP" id="MF_00109">
    <property type="entry name" value="Shikimate_kinase"/>
    <property type="match status" value="1"/>
</dbReference>
<dbReference type="SUPFAM" id="SSF55205">
    <property type="entry name" value="EPT/RTPC-like"/>
    <property type="match status" value="1"/>
</dbReference>
<dbReference type="Gene3D" id="3.40.50.1970">
    <property type="match status" value="1"/>
</dbReference>
<comment type="similarity">
    <text evidence="4">Belongs to the EPSP synthase family.</text>
</comment>
<dbReference type="CDD" id="cd01065">
    <property type="entry name" value="NAD_bind_Shikimate_DH"/>
    <property type="match status" value="1"/>
</dbReference>
<keyword evidence="10 19" id="KW-0418">Kinase</keyword>
<dbReference type="HAMAP" id="MF_00222">
    <property type="entry name" value="Shikimate_DH_AroE"/>
    <property type="match status" value="1"/>
</dbReference>
<feature type="domain" description="Quinate/shikimate 5-dehydrogenase/glutamyl-tRNA reductase" evidence="21">
    <location>
        <begin position="1356"/>
        <end position="1434"/>
    </location>
</feature>
<dbReference type="OrthoDB" id="197068at2759"/>
<comment type="similarity">
    <text evidence="19">In the N-terminal section; belongs to the dehydroquinate synthase family.</text>
</comment>
<evidence type="ECO:0000259" key="24">
    <source>
        <dbReference type="Pfam" id="PF18317"/>
    </source>
</evidence>
<dbReference type="Gene3D" id="3.20.20.70">
    <property type="entry name" value="Aldolase class I"/>
    <property type="match status" value="1"/>
</dbReference>
<evidence type="ECO:0000256" key="1">
    <source>
        <dbReference type="ARBA" id="ARBA00004811"/>
    </source>
</evidence>
<comment type="similarity">
    <text evidence="19">In the 4th section; belongs to the type-I 3-dehydroquinase family.</text>
</comment>
<evidence type="ECO:0000256" key="6">
    <source>
        <dbReference type="ARBA" id="ARBA00022605"/>
    </source>
</evidence>
<dbReference type="EC" id="2.7.1.71" evidence="19"/>
<dbReference type="InterPro" id="IPR010110">
    <property type="entry name" value="Shikimate_DH_AroM-type"/>
</dbReference>
<evidence type="ECO:0000256" key="4">
    <source>
        <dbReference type="ARBA" id="ARBA00009948"/>
    </source>
</evidence>
<comment type="pathway">
    <text evidence="1 19">Metabolic intermediate biosynthesis; chorismate biosynthesis; chorismate from D-erythrose 4-phosphate and phosphoenolpyruvate: step 6/7.</text>
</comment>
<keyword evidence="9" id="KW-0547">Nucleotide-binding</keyword>
<dbReference type="InterPro" id="IPR056179">
    <property type="entry name" value="DHQS_C"/>
</dbReference>
<evidence type="ECO:0000256" key="15">
    <source>
        <dbReference type="ARBA" id="ARBA00023141"/>
    </source>
</evidence>
<comment type="pathway">
    <text evidence="19">Metabolic intermediate biosynthesis; chorismate biosynthesis; chorismate from D-erythrose 4-phosphate and phosphoenolpyruvate: step 5/7.</text>
</comment>
<dbReference type="InterPro" id="IPR030960">
    <property type="entry name" value="DHQS/DOIS_N"/>
</dbReference>
<dbReference type="InterPro" id="IPR006264">
    <property type="entry name" value="EPSP_synthase"/>
</dbReference>
<evidence type="ECO:0000259" key="22">
    <source>
        <dbReference type="Pfam" id="PF01761"/>
    </source>
</evidence>
<dbReference type="InterPro" id="IPR001986">
    <property type="entry name" value="Enolpyruvate_Tfrase_dom"/>
</dbReference>
<keyword evidence="11 19" id="KW-0862">Zinc</keyword>
<evidence type="ECO:0000259" key="23">
    <source>
        <dbReference type="Pfam" id="PF08501"/>
    </source>
</evidence>
<evidence type="ECO:0000256" key="13">
    <source>
        <dbReference type="ARBA" id="ARBA00022857"/>
    </source>
</evidence>
<comment type="catalytic activity">
    <reaction evidence="19">
        <text>shikimate + NADP(+) = 3-dehydroshikimate + NADPH + H(+)</text>
        <dbReference type="Rhea" id="RHEA:17737"/>
        <dbReference type="ChEBI" id="CHEBI:15378"/>
        <dbReference type="ChEBI" id="CHEBI:16630"/>
        <dbReference type="ChEBI" id="CHEBI:36208"/>
        <dbReference type="ChEBI" id="CHEBI:57783"/>
        <dbReference type="ChEBI" id="CHEBI:58349"/>
        <dbReference type="EC" id="1.1.1.25"/>
    </reaction>
</comment>
<keyword evidence="17" id="KW-0511">Multifunctional enzyme</keyword>
<feature type="domain" description="Shikimate dehydrogenase substrate binding N-terminal" evidence="23">
    <location>
        <begin position="1241"/>
        <end position="1321"/>
    </location>
</feature>
<dbReference type="GO" id="GO:0003855">
    <property type="term" value="F:3-dehydroquinate dehydratase activity"/>
    <property type="evidence" value="ECO:0007669"/>
    <property type="project" value="UniProtKB-EC"/>
</dbReference>
<dbReference type="NCBIfam" id="TIGR01809">
    <property type="entry name" value="Shik-DH-AROM"/>
    <property type="match status" value="1"/>
</dbReference>
<dbReference type="NCBIfam" id="TIGR01356">
    <property type="entry name" value="aroA"/>
    <property type="match status" value="1"/>
</dbReference>
<comment type="similarity">
    <text evidence="3">In the N-terminal section; belongs to the shikimate kinase family.</text>
</comment>
<dbReference type="CDD" id="cd08195">
    <property type="entry name" value="DHQS"/>
    <property type="match status" value="1"/>
</dbReference>
<dbReference type="EC" id="1.1.1.25" evidence="19"/>
<dbReference type="Gene3D" id="3.40.50.720">
    <property type="entry name" value="NAD(P)-binding Rossmann-like Domain"/>
    <property type="match status" value="1"/>
</dbReference>
<dbReference type="PANTHER" id="PTHR21090">
    <property type="entry name" value="AROM/DEHYDROQUINATE SYNTHASE"/>
    <property type="match status" value="1"/>
</dbReference>
<dbReference type="EC" id="2.5.1.19" evidence="19"/>
<keyword evidence="6 19" id="KW-0028">Amino-acid biosynthesis</keyword>
<dbReference type="InterPro" id="IPR046346">
    <property type="entry name" value="Aminoacid_DH-like_N_sf"/>
</dbReference>
<comment type="catalytic activity">
    <reaction evidence="19">
        <text>3-dehydroquinate = 3-dehydroshikimate + H2O</text>
        <dbReference type="Rhea" id="RHEA:21096"/>
        <dbReference type="ChEBI" id="CHEBI:15377"/>
        <dbReference type="ChEBI" id="CHEBI:16630"/>
        <dbReference type="ChEBI" id="CHEBI:32364"/>
        <dbReference type="EC" id="4.2.1.10"/>
    </reaction>
</comment>
<comment type="similarity">
    <text evidence="19">In the 3rd section; belongs to the shikimate kinase family.</text>
</comment>
<keyword evidence="27" id="KW-1185">Reference proteome</keyword>
<evidence type="ECO:0000256" key="9">
    <source>
        <dbReference type="ARBA" id="ARBA00022741"/>
    </source>
</evidence>
<dbReference type="SUPFAM" id="SSF53223">
    <property type="entry name" value="Aminoacid dehydrogenase-like, N-terminal domain"/>
    <property type="match status" value="1"/>
</dbReference>
<comment type="catalytic activity">
    <reaction evidence="19">
        <text>shikimate + ATP = 3-phosphoshikimate + ADP + H(+)</text>
        <dbReference type="Rhea" id="RHEA:13121"/>
        <dbReference type="ChEBI" id="CHEBI:15378"/>
        <dbReference type="ChEBI" id="CHEBI:30616"/>
        <dbReference type="ChEBI" id="CHEBI:36208"/>
        <dbReference type="ChEBI" id="CHEBI:145989"/>
        <dbReference type="ChEBI" id="CHEBI:456216"/>
        <dbReference type="EC" id="2.7.1.71"/>
    </reaction>
</comment>
<evidence type="ECO:0000256" key="3">
    <source>
        <dbReference type="ARBA" id="ARBA00009349"/>
    </source>
</evidence>